<gene>
    <name evidence="1" type="ORF">A2V54_01325</name>
</gene>
<accession>A0A1F4UJ29</accession>
<evidence type="ECO:0000313" key="2">
    <source>
        <dbReference type="Proteomes" id="UP000176583"/>
    </source>
</evidence>
<comment type="caution">
    <text evidence="1">The sequence shown here is derived from an EMBL/GenBank/DDBJ whole genome shotgun (WGS) entry which is preliminary data.</text>
</comment>
<sequence length="139" mass="15324">MRTGLAWPYNLARYEAQCPEGHTVELFTGYNVFAPSTWQQVGNCGTCKRAVQRTVGMRGMEFVSGPIHWYGESTQAEQEWQHDVLSAHECPRCRQLGAREVARAIRQIIAAKRKSGGATTCAFAILSALATMTGEDGDD</sequence>
<dbReference type="AlphaFoldDB" id="A0A1F4UJ29"/>
<name>A0A1F4UJ29_UNCKA</name>
<dbReference type="EMBL" id="MEUW01000004">
    <property type="protein sequence ID" value="OGC44919.1"/>
    <property type="molecule type" value="Genomic_DNA"/>
</dbReference>
<protein>
    <submittedName>
        <fullName evidence="1">Uncharacterized protein</fullName>
    </submittedName>
</protein>
<proteinExistence type="predicted"/>
<dbReference type="Proteomes" id="UP000176583">
    <property type="component" value="Unassembled WGS sequence"/>
</dbReference>
<dbReference type="STRING" id="1802613.A2V54_01325"/>
<organism evidence="1 2">
    <name type="scientific">candidate division WWE3 bacterium RBG_19FT_COMBO_53_11</name>
    <dbReference type="NCBI Taxonomy" id="1802613"/>
    <lineage>
        <taxon>Bacteria</taxon>
        <taxon>Katanobacteria</taxon>
    </lineage>
</organism>
<evidence type="ECO:0000313" key="1">
    <source>
        <dbReference type="EMBL" id="OGC44919.1"/>
    </source>
</evidence>
<reference evidence="1 2" key="1">
    <citation type="journal article" date="2016" name="Nat. Commun.">
        <title>Thousands of microbial genomes shed light on interconnected biogeochemical processes in an aquifer system.</title>
        <authorList>
            <person name="Anantharaman K."/>
            <person name="Brown C.T."/>
            <person name="Hug L.A."/>
            <person name="Sharon I."/>
            <person name="Castelle C.J."/>
            <person name="Probst A.J."/>
            <person name="Thomas B.C."/>
            <person name="Singh A."/>
            <person name="Wilkins M.J."/>
            <person name="Karaoz U."/>
            <person name="Brodie E.L."/>
            <person name="Williams K.H."/>
            <person name="Hubbard S.S."/>
            <person name="Banfield J.F."/>
        </authorList>
    </citation>
    <scope>NUCLEOTIDE SEQUENCE [LARGE SCALE GENOMIC DNA]</scope>
</reference>